<comment type="caution">
    <text evidence="2">The sequence shown here is derived from an EMBL/GenBank/DDBJ whole genome shotgun (WGS) entry which is preliminary data.</text>
</comment>
<evidence type="ECO:0000313" key="2">
    <source>
        <dbReference type="EMBL" id="KAK4729569.1"/>
    </source>
</evidence>
<dbReference type="EMBL" id="JAWPEI010000004">
    <property type="protein sequence ID" value="KAK4729569.1"/>
    <property type="molecule type" value="Genomic_DNA"/>
</dbReference>
<feature type="coiled-coil region" evidence="1">
    <location>
        <begin position="134"/>
        <end position="196"/>
    </location>
</feature>
<proteinExistence type="predicted"/>
<gene>
    <name evidence="2" type="ORF">R3W88_022557</name>
</gene>
<keyword evidence="1" id="KW-0175">Coiled coil</keyword>
<evidence type="ECO:0000313" key="3">
    <source>
        <dbReference type="Proteomes" id="UP001311915"/>
    </source>
</evidence>
<dbReference type="AlphaFoldDB" id="A0AAV9LX45"/>
<accession>A0AAV9LX45</accession>
<keyword evidence="3" id="KW-1185">Reference proteome</keyword>
<organism evidence="2 3">
    <name type="scientific">Solanum pinnatisectum</name>
    <name type="common">tansyleaf nightshade</name>
    <dbReference type="NCBI Taxonomy" id="50273"/>
    <lineage>
        <taxon>Eukaryota</taxon>
        <taxon>Viridiplantae</taxon>
        <taxon>Streptophyta</taxon>
        <taxon>Embryophyta</taxon>
        <taxon>Tracheophyta</taxon>
        <taxon>Spermatophyta</taxon>
        <taxon>Magnoliopsida</taxon>
        <taxon>eudicotyledons</taxon>
        <taxon>Gunneridae</taxon>
        <taxon>Pentapetalae</taxon>
        <taxon>asterids</taxon>
        <taxon>lamiids</taxon>
        <taxon>Solanales</taxon>
        <taxon>Solanaceae</taxon>
        <taxon>Solanoideae</taxon>
        <taxon>Solaneae</taxon>
        <taxon>Solanum</taxon>
    </lineage>
</organism>
<sequence length="319" mass="36694">MAYLTRRFKKIAKKHGGFQKKGTTSKTANANNLCHNQKHEVQDFKPRQRDQILDHTRRKANADQVVKKAFAVWGNASSDSEEEENHEDVSMMAVNDDEIVFNSIFSLMAKSDDEDDQDEITLFDLKSDLDTLSIKRLRKLIVVLIDSVDELTNENVMLSEKLSLCEDEKTALISQMSEINVRLSILETENLQIEEEPCTSEGGKRKLSSYELDLEESLKITESKLVASLERNSRLVKDLTQVKEELSHSLKWTDSSKILSNLANLKFHSRKGLGCRKIEPPYNPHIKYVIVFDNLLCTYYVRNNHLKRSCESLKRVKEN</sequence>
<evidence type="ECO:0000256" key="1">
    <source>
        <dbReference type="SAM" id="Coils"/>
    </source>
</evidence>
<dbReference type="Proteomes" id="UP001311915">
    <property type="component" value="Unassembled WGS sequence"/>
</dbReference>
<protein>
    <submittedName>
        <fullName evidence="2">Uncharacterized protein</fullName>
    </submittedName>
</protein>
<name>A0AAV9LX45_9SOLN</name>
<reference evidence="2 3" key="1">
    <citation type="submission" date="2023-10" db="EMBL/GenBank/DDBJ databases">
        <title>Genome-Wide Identification Analysis in wild type Solanum Pinnatisectum Reveals Some Genes Defensing Phytophthora Infestans.</title>
        <authorList>
            <person name="Sun C."/>
        </authorList>
    </citation>
    <scope>NUCLEOTIDE SEQUENCE [LARGE SCALE GENOMIC DNA]</scope>
    <source>
        <strain evidence="2">LQN</strain>
        <tissue evidence="2">Leaf</tissue>
    </source>
</reference>